<dbReference type="EMBL" id="KJ700459">
    <property type="protein sequence ID" value="AIG92478.1"/>
    <property type="molecule type" value="Genomic_DNA"/>
</dbReference>
<organism evidence="2">
    <name type="scientific">Galdieria sulphuraria</name>
    <name type="common">Red alga</name>
    <dbReference type="NCBI Taxonomy" id="130081"/>
    <lineage>
        <taxon>Eukaryota</taxon>
        <taxon>Rhodophyta</taxon>
        <taxon>Bangiophyceae</taxon>
        <taxon>Galdieriales</taxon>
        <taxon>Galdieriaceae</taxon>
        <taxon>Galdieria</taxon>
    </lineage>
</organism>
<name>A0A075W285_GALSU</name>
<geneLocation type="plastid" evidence="2"/>
<reference evidence="2" key="1">
    <citation type="journal article" date="2015" name="Genome Biol. Evol.">
        <title>Extreme features of the Galdieria sulphuraria organellar genomes: a consequence of polyextremophily?</title>
        <authorList>
            <person name="Jain K."/>
            <person name="Krause K."/>
            <person name="Grewe F."/>
            <person name="Nelson G.F."/>
            <person name="Weber A.P."/>
            <person name="Christensen A.C."/>
            <person name="Mower J.P."/>
        </authorList>
    </citation>
    <scope>NUCLEOTIDE SEQUENCE</scope>
    <source>
        <strain evidence="2">074W</strain>
    </source>
</reference>
<dbReference type="PANTHER" id="PTHR10953">
    <property type="entry name" value="UBIQUITIN-ACTIVATING ENZYME E1"/>
    <property type="match status" value="1"/>
</dbReference>
<dbReference type="GO" id="GO:0004792">
    <property type="term" value="F:thiosulfate-cyanide sulfurtransferase activity"/>
    <property type="evidence" value="ECO:0007669"/>
    <property type="project" value="TreeGrafter"/>
</dbReference>
<dbReference type="InterPro" id="IPR000594">
    <property type="entry name" value="ThiF_NAD_FAD-bd"/>
</dbReference>
<dbReference type="RefSeq" id="YP_009051032.1">
    <property type="nucleotide sequence ID" value="NC_024665.1"/>
</dbReference>
<dbReference type="InterPro" id="IPR045886">
    <property type="entry name" value="ThiF/MoeB/HesA"/>
</dbReference>
<keyword evidence="2" id="KW-0934">Plastid</keyword>
<dbReference type="GO" id="GO:0005829">
    <property type="term" value="C:cytosol"/>
    <property type="evidence" value="ECO:0007669"/>
    <property type="project" value="TreeGrafter"/>
</dbReference>
<dbReference type="GO" id="GO:0016779">
    <property type="term" value="F:nucleotidyltransferase activity"/>
    <property type="evidence" value="ECO:0007669"/>
    <property type="project" value="TreeGrafter"/>
</dbReference>
<accession>A0A075W285</accession>
<protein>
    <submittedName>
        <fullName evidence="2">Molybdopterin biosynthesis protein</fullName>
    </submittedName>
</protein>
<dbReference type="SUPFAM" id="SSF69572">
    <property type="entry name" value="Activating enzymes of the ubiquitin-like proteins"/>
    <property type="match status" value="1"/>
</dbReference>
<gene>
    <name evidence="2" type="primary">moeB</name>
</gene>
<dbReference type="GeneID" id="20005513"/>
<evidence type="ECO:0000259" key="1">
    <source>
        <dbReference type="Pfam" id="PF00899"/>
    </source>
</evidence>
<dbReference type="PANTHER" id="PTHR10953:SF102">
    <property type="entry name" value="ADENYLYLTRANSFERASE AND SULFURTRANSFERASE MOCS3"/>
    <property type="match status" value="1"/>
</dbReference>
<dbReference type="Gene3D" id="3.40.50.720">
    <property type="entry name" value="NAD(P)-binding Rossmann-like Domain"/>
    <property type="match status" value="1"/>
</dbReference>
<proteinExistence type="predicted"/>
<dbReference type="KEGG" id="gsl:JL72_p178"/>
<dbReference type="CDD" id="cd00757">
    <property type="entry name" value="ThiF_MoeB_HesA_family"/>
    <property type="match status" value="1"/>
</dbReference>
<sequence length="371" mass="42915">MLNPDLNSLELTTTEYERYNKHLILPQIQIEGQKRLKMAKVLCIGAGGLASSILTYLVSSGIGLIGIIDYDVIELSNLPRQTVYTPKDIGFPKVNCAKQNLSIINSDCKIHIYNDKLNIGNSITIIKFYDLIIDCTDNFAIRLLINDICYLLGKTLVFGAVIGFQAQVAIFNYQSSSNYRDLYSIERLNFTSQLGSCNSGGVISVLPSLTGILQISEALKIIIGYRSSLIEHIININLLDNKFQQSRLRTGNYIKYNLKSNLTYCLYNSFELYFKHLFLDINQIIFNKNFRSKKTNINLINIYVYKYKTQKKENFFFIPLCQLKNFLLEIRKMNISYINLNLPRGKEIYYYKAYLIFRQITNIYPYFFKDI</sequence>
<feature type="domain" description="THIF-type NAD/FAD binding fold" evidence="1">
    <location>
        <begin position="19"/>
        <end position="249"/>
    </location>
</feature>
<dbReference type="GO" id="GO:0008641">
    <property type="term" value="F:ubiquitin-like modifier activating enzyme activity"/>
    <property type="evidence" value="ECO:0007669"/>
    <property type="project" value="InterPro"/>
</dbReference>
<dbReference type="AlphaFoldDB" id="A0A075W285"/>
<dbReference type="InterPro" id="IPR035985">
    <property type="entry name" value="Ubiquitin-activating_enz"/>
</dbReference>
<dbReference type="GO" id="GO:0008146">
    <property type="term" value="F:sulfotransferase activity"/>
    <property type="evidence" value="ECO:0007669"/>
    <property type="project" value="TreeGrafter"/>
</dbReference>
<dbReference type="Pfam" id="PF00899">
    <property type="entry name" value="ThiF"/>
    <property type="match status" value="1"/>
</dbReference>
<evidence type="ECO:0000313" key="2">
    <source>
        <dbReference type="EMBL" id="AIG92478.1"/>
    </source>
</evidence>